<feature type="region of interest" description="Disordered" evidence="1">
    <location>
        <begin position="407"/>
        <end position="433"/>
    </location>
</feature>
<feature type="region of interest" description="Disordered" evidence="1">
    <location>
        <begin position="632"/>
        <end position="659"/>
    </location>
</feature>
<reference evidence="2 3" key="1">
    <citation type="submission" date="2019-03" db="EMBL/GenBank/DDBJ databases">
        <title>Genomic Encyclopedia of Type Strains, Phase IV (KMG-IV): sequencing the most valuable type-strain genomes for metagenomic binning, comparative biology and taxonomic classification.</title>
        <authorList>
            <person name="Goeker M."/>
        </authorList>
    </citation>
    <scope>NUCLEOTIDE SEQUENCE [LARGE SCALE GENOMIC DNA]</scope>
    <source>
        <strain evidence="2 3">DSM 103428</strain>
    </source>
</reference>
<organism evidence="2 3">
    <name type="scientific">Acidipila rosea</name>
    <dbReference type="NCBI Taxonomy" id="768535"/>
    <lineage>
        <taxon>Bacteria</taxon>
        <taxon>Pseudomonadati</taxon>
        <taxon>Acidobacteriota</taxon>
        <taxon>Terriglobia</taxon>
        <taxon>Terriglobales</taxon>
        <taxon>Acidobacteriaceae</taxon>
        <taxon>Acidipila</taxon>
    </lineage>
</organism>
<proteinExistence type="predicted"/>
<dbReference type="InterPro" id="IPR015943">
    <property type="entry name" value="WD40/YVTN_repeat-like_dom_sf"/>
</dbReference>
<comment type="caution">
    <text evidence="2">The sequence shown here is derived from an EMBL/GenBank/DDBJ whole genome shotgun (WGS) entry which is preliminary data.</text>
</comment>
<dbReference type="AlphaFoldDB" id="A0A4V2PVE2"/>
<dbReference type="InterPro" id="IPR051200">
    <property type="entry name" value="Host-pathogen_enzymatic-act"/>
</dbReference>
<dbReference type="Proteomes" id="UP000295210">
    <property type="component" value="Unassembled WGS sequence"/>
</dbReference>
<evidence type="ECO:0000256" key="1">
    <source>
        <dbReference type="SAM" id="MobiDB-lite"/>
    </source>
</evidence>
<accession>A0A4V2PVE2</accession>
<dbReference type="Gene3D" id="3.40.720.10">
    <property type="entry name" value="Alkaline Phosphatase, subunit A"/>
    <property type="match status" value="2"/>
</dbReference>
<dbReference type="InterPro" id="IPR019405">
    <property type="entry name" value="Lactonase_7-beta_prop"/>
</dbReference>
<dbReference type="InterPro" id="IPR011044">
    <property type="entry name" value="Quino_amine_DH_bsu"/>
</dbReference>
<evidence type="ECO:0000313" key="2">
    <source>
        <dbReference type="EMBL" id="TCK74071.1"/>
    </source>
</evidence>
<dbReference type="PANTHER" id="PTHR47197:SF3">
    <property type="entry name" value="DIHYDRO-HEME D1 DEHYDROGENASE"/>
    <property type="match status" value="1"/>
</dbReference>
<dbReference type="RefSeq" id="WP_243648137.1">
    <property type="nucleotide sequence ID" value="NZ_SMGK01000002.1"/>
</dbReference>
<protein>
    <submittedName>
        <fullName evidence="2">DNA-binding beta-propeller fold protein YncE</fullName>
    </submittedName>
</protein>
<sequence length="943" mass="102078">MKVQTLYHSSRRTASILTLFAAALGAQQINLPTSKQLALPVPGDPQKLNSLPMATAWSPDHRYLAIVNAGFGTLESNYEQSIAVLDTETGKLADFPDDRTGNGAKQTLYSGIAFSLDGKHLYASFDSLTAPEGGDAKHTGNAIAVYGFANGTITPERLIPVPLQRLTAGHTQNQIGKPQPAGIAIPIPTGLAVFRSRQGAEQILVADEFSDDVLLLDAATGRVETRYDLAENAVVPSAYPIAVTVDRAARRAYVALWNGSGIVALSLEDGKVLGKLPLMQQTVATAPSSHAVAMQFSRDGKLLYVALANRDAVAVVRLGAHGMHVVGTLDTRLPGQNYFGAMPDALALSEDGQQLYVANSGSDAVAVFNTRGKMSLDAPVHAAGFLPTEWYPTAVAVKGEKLYVATGKGKGTGPNGAPQPEAAKSSPTQARRRRREHTYIATMLHGSLASIDLEKAQSELPTLTDAVVISNRIQAAQNRMRFSNGGHPIKHVIYIIKENRTYDQILGDLGAGNGDPSLTMYGWKVTPNEHKLALQFGVLDNFYDSGEVSGDGHVWSTAAITSDYTEKNWQQAYRGGERMYDYEGVVEEGYPLAEGMPDVDEPESGYLWTNLARNHKTYYHFGEFVSSKFCDDSGEAPKDPSPLNGTPEPPPAHCDRGAIRPGGAIPAAYGGGVSKYKWSIPLIYKDVATKPELVGHFDPMYADFNLMFPDQLRLQRFLGKLKGWEADRAAGKDTMPEFVMLRFPNDHTAGTRAGSPTPEASVADNDLAVGRAVEAISHSAYWEDTAFFILEDDAQDGADHVDAHRSLALVVSKYAPRAAKPMVDSHFYTTVSVIRTMEDLLGLPPMNNNDAFAPLIQSTFSGKGDQPAFNADYSNQDNGLIYTANSPHAEGSKASAKMDFTHEDRADPKKLNVILWKDAMGAKPVPWMVLHPHQDKNRKDDDD</sequence>
<dbReference type="Pfam" id="PF10282">
    <property type="entry name" value="Lactonase"/>
    <property type="match status" value="1"/>
</dbReference>
<evidence type="ECO:0000313" key="3">
    <source>
        <dbReference type="Proteomes" id="UP000295210"/>
    </source>
</evidence>
<keyword evidence="2" id="KW-0238">DNA-binding</keyword>
<dbReference type="Gene3D" id="2.130.10.10">
    <property type="entry name" value="YVTN repeat-like/Quinoprotein amine dehydrogenase"/>
    <property type="match status" value="2"/>
</dbReference>
<dbReference type="InterPro" id="IPR017850">
    <property type="entry name" value="Alkaline_phosphatase_core_sf"/>
</dbReference>
<keyword evidence="3" id="KW-1185">Reference proteome</keyword>
<gene>
    <name evidence="2" type="ORF">C7378_1691</name>
</gene>
<dbReference type="SUPFAM" id="SSF50969">
    <property type="entry name" value="YVTN repeat-like/Quinoprotein amine dehydrogenase"/>
    <property type="match status" value="1"/>
</dbReference>
<dbReference type="EMBL" id="SMGK01000002">
    <property type="protein sequence ID" value="TCK74071.1"/>
    <property type="molecule type" value="Genomic_DNA"/>
</dbReference>
<dbReference type="GO" id="GO:0003677">
    <property type="term" value="F:DNA binding"/>
    <property type="evidence" value="ECO:0007669"/>
    <property type="project" value="UniProtKB-KW"/>
</dbReference>
<dbReference type="PANTHER" id="PTHR47197">
    <property type="entry name" value="PROTEIN NIRF"/>
    <property type="match status" value="1"/>
</dbReference>
<name>A0A4V2PVE2_9BACT</name>